<keyword evidence="3" id="KW-1185">Reference proteome</keyword>
<accession>A0ABR3B860</accession>
<evidence type="ECO:0000256" key="1">
    <source>
        <dbReference type="SAM" id="Phobius"/>
    </source>
</evidence>
<feature type="transmembrane region" description="Helical" evidence="1">
    <location>
        <begin position="97"/>
        <end position="114"/>
    </location>
</feature>
<keyword evidence="1" id="KW-0812">Transmembrane</keyword>
<name>A0ABR3B860_PHYBL</name>
<feature type="transmembrane region" description="Helical" evidence="1">
    <location>
        <begin position="267"/>
        <end position="286"/>
    </location>
</feature>
<dbReference type="EMBL" id="JBCLYO010000002">
    <property type="protein sequence ID" value="KAL0092253.1"/>
    <property type="molecule type" value="Genomic_DNA"/>
</dbReference>
<dbReference type="Proteomes" id="UP001448207">
    <property type="component" value="Unassembled WGS sequence"/>
</dbReference>
<proteinExistence type="predicted"/>
<feature type="transmembrane region" description="Helical" evidence="1">
    <location>
        <begin position="298"/>
        <end position="322"/>
    </location>
</feature>
<organism evidence="2 3">
    <name type="scientific">Phycomyces blakesleeanus</name>
    <dbReference type="NCBI Taxonomy" id="4837"/>
    <lineage>
        <taxon>Eukaryota</taxon>
        <taxon>Fungi</taxon>
        <taxon>Fungi incertae sedis</taxon>
        <taxon>Mucoromycota</taxon>
        <taxon>Mucoromycotina</taxon>
        <taxon>Mucoromycetes</taxon>
        <taxon>Mucorales</taxon>
        <taxon>Phycomycetaceae</taxon>
        <taxon>Phycomyces</taxon>
    </lineage>
</organism>
<sequence>MKKHDNLEYLRNRFHSMEDDKIKRVKNCILNGSLYLGTNTLLISKDGTKLRLESSDMTICGPGASCKYQLPVHPSYVRYLTKPMIDQLELSHGIQNNAYFTTFIALVQLFYTVYECIQGTGQKWSKVLMIIFMTMSVLQLVSVYVLPTQVVAYSIKGVAEFNDPYRYLEKRKLEHSHPLASFLLHMFPNRAKKIFTDRECIIYDVLYKTGMKPAFVKAVISNPTGANITIAVQNPGRWEGAVIFGSTVAWLMLGFWPGFMAGTITEILVLVWILVGVPFHILRIFLFDPSYLIGWKLYLVLTIVLLVPGMGLVLSATVYGYIFGTPIEIS</sequence>
<feature type="transmembrane region" description="Helical" evidence="1">
    <location>
        <begin position="241"/>
        <end position="261"/>
    </location>
</feature>
<protein>
    <submittedName>
        <fullName evidence="2">Uncharacterized protein</fullName>
    </submittedName>
</protein>
<feature type="transmembrane region" description="Helical" evidence="1">
    <location>
        <begin position="126"/>
        <end position="146"/>
    </location>
</feature>
<keyword evidence="1" id="KW-1133">Transmembrane helix</keyword>
<reference evidence="2 3" key="1">
    <citation type="submission" date="2024-04" db="EMBL/GenBank/DDBJ databases">
        <title>Symmetric and asymmetric DNA N6-adenine methylation regulates different biological responses in Mucorales.</title>
        <authorList>
            <consortium name="Lawrence Berkeley National Laboratory"/>
            <person name="Lax C."/>
            <person name="Mondo S.J."/>
            <person name="Osorio-Concepcion M."/>
            <person name="Muszewska A."/>
            <person name="Corrochano-Luque M."/>
            <person name="Gutierrez G."/>
            <person name="Riley R."/>
            <person name="Lipzen A."/>
            <person name="Guo J."/>
            <person name="Hundley H."/>
            <person name="Amirebrahimi M."/>
            <person name="Ng V."/>
            <person name="Lorenzo-Gutierrez D."/>
            <person name="Binder U."/>
            <person name="Yang J."/>
            <person name="Song Y."/>
            <person name="Canovas D."/>
            <person name="Navarro E."/>
            <person name="Freitag M."/>
            <person name="Gabaldon T."/>
            <person name="Grigoriev I.V."/>
            <person name="Corrochano L.M."/>
            <person name="Nicolas F.E."/>
            <person name="Garre V."/>
        </authorList>
    </citation>
    <scope>NUCLEOTIDE SEQUENCE [LARGE SCALE GENOMIC DNA]</scope>
    <source>
        <strain evidence="2 3">L51</strain>
    </source>
</reference>
<gene>
    <name evidence="2" type="ORF">J3Q64DRAFT_1718280</name>
</gene>
<comment type="caution">
    <text evidence="2">The sequence shown here is derived from an EMBL/GenBank/DDBJ whole genome shotgun (WGS) entry which is preliminary data.</text>
</comment>
<evidence type="ECO:0000313" key="3">
    <source>
        <dbReference type="Proteomes" id="UP001448207"/>
    </source>
</evidence>
<evidence type="ECO:0000313" key="2">
    <source>
        <dbReference type="EMBL" id="KAL0092253.1"/>
    </source>
</evidence>
<keyword evidence="1" id="KW-0472">Membrane</keyword>